<dbReference type="EMBL" id="JANQBD010000007">
    <property type="protein sequence ID" value="MCR8631862.1"/>
    <property type="molecule type" value="Genomic_DNA"/>
</dbReference>
<reference evidence="2 3" key="1">
    <citation type="submission" date="2022-08" db="EMBL/GenBank/DDBJ databases">
        <title>Paenibacillus endoradicis sp. nov., Paenibacillus radicibacter sp. nov and Paenibacillus pararadicis sp. nov., three cold-adapted plant growth-promoting bacteria isolated from root of Larix gmelinii in Great Khingan.</title>
        <authorList>
            <person name="Xue H."/>
        </authorList>
    </citation>
    <scope>NUCLEOTIDE SEQUENCE [LARGE SCALE GENOMIC DNA]</scope>
    <source>
        <strain evidence="2 3">N5-1-1-5</strain>
    </source>
</reference>
<gene>
    <name evidence="2" type="ORF">NV381_11655</name>
</gene>
<feature type="transmembrane region" description="Helical" evidence="1">
    <location>
        <begin position="21"/>
        <end position="43"/>
    </location>
</feature>
<evidence type="ECO:0000313" key="3">
    <source>
        <dbReference type="Proteomes" id="UP001300012"/>
    </source>
</evidence>
<keyword evidence="1" id="KW-1133">Transmembrane helix</keyword>
<evidence type="ECO:0000256" key="1">
    <source>
        <dbReference type="SAM" id="Phobius"/>
    </source>
</evidence>
<dbReference type="Proteomes" id="UP001300012">
    <property type="component" value="Unassembled WGS sequence"/>
</dbReference>
<accession>A0ABT1YF78</accession>
<sequence length="333" mass="37007">MSCNRMKLWLMDTNGSFTIEASFVLPLILLSTISLLFLAMFVFQTSSAYQTAGIAADRAAFVWDNSKKNPITGAFTVGEDDGLYWRLNSDSVSDLFSFLIPNAASQVTLPVAGQKANNGLEGKLLRIGEAASSEWSGSMQYKNNGISREVSVHLVKPFHSPRYVEHKLESKVQASAAAQVVDPVETIRVIDLTRTFIQEVKGRIKPSDALLTLIEPKSVPEKPVVINSHKTAVLYLQTLVNGRELTINVNVDTQRVVDAMDTNQVAHQAFYTFSESQLRNEQMPKDAQLLQNGTAVKGVVWHFFKQSRNSQVKLSASLRQELERRGIVIVIHE</sequence>
<name>A0ABT1YF78_9BACL</name>
<proteinExistence type="predicted"/>
<keyword evidence="1" id="KW-0812">Transmembrane</keyword>
<evidence type="ECO:0000313" key="2">
    <source>
        <dbReference type="EMBL" id="MCR8631862.1"/>
    </source>
</evidence>
<evidence type="ECO:0008006" key="4">
    <source>
        <dbReference type="Google" id="ProtNLM"/>
    </source>
</evidence>
<protein>
    <recommendedName>
        <fullName evidence="4">Pilus assembly protein</fullName>
    </recommendedName>
</protein>
<keyword evidence="3" id="KW-1185">Reference proteome</keyword>
<keyword evidence="1" id="KW-0472">Membrane</keyword>
<organism evidence="2 3">
    <name type="scientific">Paenibacillus radicis</name>
    <name type="common">ex Xue et al. 2023</name>
    <dbReference type="NCBI Taxonomy" id="2972489"/>
    <lineage>
        <taxon>Bacteria</taxon>
        <taxon>Bacillati</taxon>
        <taxon>Bacillota</taxon>
        <taxon>Bacilli</taxon>
        <taxon>Bacillales</taxon>
        <taxon>Paenibacillaceae</taxon>
        <taxon>Paenibacillus</taxon>
    </lineage>
</organism>
<dbReference type="RefSeq" id="WP_258213454.1">
    <property type="nucleotide sequence ID" value="NZ_JANQBD010000007.1"/>
</dbReference>
<comment type="caution">
    <text evidence="2">The sequence shown here is derived from an EMBL/GenBank/DDBJ whole genome shotgun (WGS) entry which is preliminary data.</text>
</comment>